<feature type="transmembrane region" description="Helical" evidence="1">
    <location>
        <begin position="6"/>
        <end position="28"/>
    </location>
</feature>
<accession>A0AAW9N4V0</accession>
<dbReference type="RefSeq" id="WP_367406036.1">
    <property type="nucleotide sequence ID" value="NZ_JARNBH010000002.1"/>
</dbReference>
<keyword evidence="1" id="KW-0472">Membrane</keyword>
<name>A0AAW9N4V0_9BACI</name>
<keyword evidence="1" id="KW-1133">Transmembrane helix</keyword>
<proteinExistence type="predicted"/>
<gene>
    <name evidence="2" type="ORF">P4706_02380</name>
</gene>
<dbReference type="AlphaFoldDB" id="A0AAW9N4V0"/>
<reference evidence="2 3" key="1">
    <citation type="submission" date="2023-03" db="EMBL/GenBank/DDBJ databases">
        <title>Bacillus Genome Sequencing.</title>
        <authorList>
            <person name="Dunlap C."/>
        </authorList>
    </citation>
    <scope>NUCLEOTIDE SEQUENCE [LARGE SCALE GENOMIC DNA]</scope>
    <source>
        <strain evidence="2 3">B-41290</strain>
    </source>
</reference>
<keyword evidence="1" id="KW-0812">Transmembrane</keyword>
<sequence length="105" mass="11709">MNVSLGLLITLIGLLCTLTGAGLGLLTYNRNKKNDIKSNVKNDATESAIIRTKLDNIGQSVDSIRIDFKASDQRWTALSERVIRNEESVKQAHKRIDQLEKKGEN</sequence>
<dbReference type="EMBL" id="JARNBH010000002">
    <property type="protein sequence ID" value="MEC0271931.1"/>
    <property type="molecule type" value="Genomic_DNA"/>
</dbReference>
<evidence type="ECO:0000256" key="1">
    <source>
        <dbReference type="SAM" id="Phobius"/>
    </source>
</evidence>
<comment type="caution">
    <text evidence="2">The sequence shown here is derived from an EMBL/GenBank/DDBJ whole genome shotgun (WGS) entry which is preliminary data.</text>
</comment>
<keyword evidence="3" id="KW-1185">Reference proteome</keyword>
<evidence type="ECO:0000313" key="3">
    <source>
        <dbReference type="Proteomes" id="UP001307168"/>
    </source>
</evidence>
<dbReference type="Proteomes" id="UP001307168">
    <property type="component" value="Unassembled WGS sequence"/>
</dbReference>
<evidence type="ECO:0000313" key="2">
    <source>
        <dbReference type="EMBL" id="MEC0271931.1"/>
    </source>
</evidence>
<protein>
    <submittedName>
        <fullName evidence="2">Uncharacterized protein</fullName>
    </submittedName>
</protein>
<organism evidence="2 3">
    <name type="scientific">Peribacillus castrilensis</name>
    <dbReference type="NCBI Taxonomy" id="2897690"/>
    <lineage>
        <taxon>Bacteria</taxon>
        <taxon>Bacillati</taxon>
        <taxon>Bacillota</taxon>
        <taxon>Bacilli</taxon>
        <taxon>Bacillales</taxon>
        <taxon>Bacillaceae</taxon>
        <taxon>Peribacillus</taxon>
    </lineage>
</organism>